<gene>
    <name evidence="12" type="primary">cas3</name>
    <name evidence="12" type="ordered locus">ACP_0783</name>
</gene>
<dbReference type="PROSITE" id="PS51192">
    <property type="entry name" value="HELICASE_ATP_BIND_1"/>
    <property type="match status" value="1"/>
</dbReference>
<dbReference type="Gene3D" id="1.10.3210.30">
    <property type="match status" value="1"/>
</dbReference>
<dbReference type="CDD" id="cd09641">
    <property type="entry name" value="Cas3''_I"/>
    <property type="match status" value="1"/>
</dbReference>
<evidence type="ECO:0000256" key="8">
    <source>
        <dbReference type="ARBA" id="ARBA00022840"/>
    </source>
</evidence>
<dbReference type="RefSeq" id="WP_015895954.1">
    <property type="nucleotide sequence ID" value="NC_012483.1"/>
</dbReference>
<dbReference type="SMART" id="SM00471">
    <property type="entry name" value="HDc"/>
    <property type="match status" value="1"/>
</dbReference>
<evidence type="ECO:0000259" key="11">
    <source>
        <dbReference type="PROSITE" id="PS51643"/>
    </source>
</evidence>
<keyword evidence="7" id="KW-0347">Helicase</keyword>
<evidence type="ECO:0000313" key="12">
    <source>
        <dbReference type="EMBL" id="ACO31905.1"/>
    </source>
</evidence>
<dbReference type="InterPro" id="IPR006474">
    <property type="entry name" value="Helicase_Cas3_CRISPR-ass_core"/>
</dbReference>
<dbReference type="SUPFAM" id="SSF109604">
    <property type="entry name" value="HD-domain/PDEase-like"/>
    <property type="match status" value="1"/>
</dbReference>
<dbReference type="GO" id="GO:0004386">
    <property type="term" value="F:helicase activity"/>
    <property type="evidence" value="ECO:0007669"/>
    <property type="project" value="UniProtKB-KW"/>
</dbReference>
<dbReference type="Pfam" id="PF18019">
    <property type="entry name" value="Cas3_HD"/>
    <property type="match status" value="1"/>
</dbReference>
<comment type="similarity">
    <text evidence="2">In the central section; belongs to the CRISPR-associated helicase Cas3 family.</text>
</comment>
<dbReference type="Pfam" id="PF22590">
    <property type="entry name" value="Cas3-like_C_2"/>
    <property type="match status" value="1"/>
</dbReference>
<dbReference type="SMART" id="SM00487">
    <property type="entry name" value="DEXDc"/>
    <property type="match status" value="1"/>
</dbReference>
<feature type="domain" description="Helicase ATP-binding" evidence="10">
    <location>
        <begin position="243"/>
        <end position="445"/>
    </location>
</feature>
<evidence type="ECO:0000259" key="10">
    <source>
        <dbReference type="PROSITE" id="PS51192"/>
    </source>
</evidence>
<dbReference type="GO" id="GO:0003676">
    <property type="term" value="F:nucleic acid binding"/>
    <property type="evidence" value="ECO:0007669"/>
    <property type="project" value="InterPro"/>
</dbReference>
<evidence type="ECO:0000256" key="5">
    <source>
        <dbReference type="ARBA" id="ARBA00022741"/>
    </source>
</evidence>
<evidence type="ECO:0000256" key="3">
    <source>
        <dbReference type="ARBA" id="ARBA00022722"/>
    </source>
</evidence>
<keyword evidence="4" id="KW-0479">Metal-binding</keyword>
<dbReference type="AlphaFoldDB" id="C1F2C1"/>
<feature type="domain" description="HD Cas3-type" evidence="11">
    <location>
        <begin position="16"/>
        <end position="189"/>
    </location>
</feature>
<keyword evidence="5" id="KW-0547">Nucleotide-binding</keyword>
<evidence type="ECO:0000256" key="2">
    <source>
        <dbReference type="ARBA" id="ARBA00009046"/>
    </source>
</evidence>
<keyword evidence="3" id="KW-0540">Nuclease</keyword>
<dbReference type="CDD" id="cd17930">
    <property type="entry name" value="DEXHc_cas3"/>
    <property type="match status" value="1"/>
</dbReference>
<organism evidence="12 13">
    <name type="scientific">Acidobacterium capsulatum (strain ATCC 51196 / DSM 11244 / BCRC 80197 / JCM 7670 / NBRC 15755 / NCIMB 13165 / 161)</name>
    <dbReference type="NCBI Taxonomy" id="240015"/>
    <lineage>
        <taxon>Bacteria</taxon>
        <taxon>Pseudomonadati</taxon>
        <taxon>Acidobacteriota</taxon>
        <taxon>Terriglobia</taxon>
        <taxon>Terriglobales</taxon>
        <taxon>Acidobacteriaceae</taxon>
        <taxon>Acidobacterium</taxon>
    </lineage>
</organism>
<evidence type="ECO:0000313" key="13">
    <source>
        <dbReference type="Proteomes" id="UP000002207"/>
    </source>
</evidence>
<dbReference type="OrthoDB" id="9810236at2"/>
<dbReference type="PROSITE" id="PS51643">
    <property type="entry name" value="HD_CAS3"/>
    <property type="match status" value="1"/>
</dbReference>
<dbReference type="eggNOG" id="COG1203">
    <property type="taxonomic scope" value="Bacteria"/>
</dbReference>
<reference evidence="12 13" key="1">
    <citation type="journal article" date="2009" name="Appl. Environ. Microbiol.">
        <title>Three genomes from the phylum Acidobacteria provide insight into the lifestyles of these microorganisms in soils.</title>
        <authorList>
            <person name="Ward N.L."/>
            <person name="Challacombe J.F."/>
            <person name="Janssen P.H."/>
            <person name="Henrissat B."/>
            <person name="Coutinho P.M."/>
            <person name="Wu M."/>
            <person name="Xie G."/>
            <person name="Haft D.H."/>
            <person name="Sait M."/>
            <person name="Badger J."/>
            <person name="Barabote R.D."/>
            <person name="Bradley B."/>
            <person name="Brettin T.S."/>
            <person name="Brinkac L.M."/>
            <person name="Bruce D."/>
            <person name="Creasy T."/>
            <person name="Daugherty S.C."/>
            <person name="Davidsen T.M."/>
            <person name="DeBoy R.T."/>
            <person name="Detter J.C."/>
            <person name="Dodson R.J."/>
            <person name="Durkin A.S."/>
            <person name="Ganapathy A."/>
            <person name="Gwinn-Giglio M."/>
            <person name="Han C.S."/>
            <person name="Khouri H."/>
            <person name="Kiss H."/>
            <person name="Kothari S.P."/>
            <person name="Madupu R."/>
            <person name="Nelson K.E."/>
            <person name="Nelson W.C."/>
            <person name="Paulsen I."/>
            <person name="Penn K."/>
            <person name="Ren Q."/>
            <person name="Rosovitz M.J."/>
            <person name="Selengut J.D."/>
            <person name="Shrivastava S."/>
            <person name="Sullivan S.A."/>
            <person name="Tapia R."/>
            <person name="Thompson L.S."/>
            <person name="Watkins K.L."/>
            <person name="Yang Q."/>
            <person name="Yu C."/>
            <person name="Zafar N."/>
            <person name="Zhou L."/>
            <person name="Kuske C.R."/>
        </authorList>
    </citation>
    <scope>NUCLEOTIDE SEQUENCE [LARGE SCALE GENOMIC DNA]</scope>
    <source>
        <strain evidence="13">ATCC 51196 / DSM 11244 / BCRC 80197 / JCM 7670 / NBRC 15755 / NCIMB 13165 / 161</strain>
    </source>
</reference>
<dbReference type="SUPFAM" id="SSF52540">
    <property type="entry name" value="P-loop containing nucleoside triphosphate hydrolases"/>
    <property type="match status" value="1"/>
</dbReference>
<dbReference type="KEGG" id="aca:ACP_0783"/>
<dbReference type="GO" id="GO:0046872">
    <property type="term" value="F:metal ion binding"/>
    <property type="evidence" value="ECO:0007669"/>
    <property type="project" value="UniProtKB-KW"/>
</dbReference>
<dbReference type="NCBIfam" id="TIGR01587">
    <property type="entry name" value="cas3_core"/>
    <property type="match status" value="1"/>
</dbReference>
<dbReference type="Gene3D" id="3.40.50.300">
    <property type="entry name" value="P-loop containing nucleotide triphosphate hydrolases"/>
    <property type="match status" value="2"/>
</dbReference>
<dbReference type="InterPro" id="IPR006483">
    <property type="entry name" value="CRISPR-assoc_Cas3_HD"/>
</dbReference>
<dbReference type="InterPro" id="IPR003607">
    <property type="entry name" value="HD/PDEase_dom"/>
</dbReference>
<dbReference type="GO" id="GO:0016787">
    <property type="term" value="F:hydrolase activity"/>
    <property type="evidence" value="ECO:0007669"/>
    <property type="project" value="UniProtKB-KW"/>
</dbReference>
<dbReference type="HOGENOM" id="CLU_010123_0_0_0"/>
<keyword evidence="8" id="KW-0067">ATP-binding</keyword>
<dbReference type="InterPro" id="IPR038257">
    <property type="entry name" value="CRISPR-assoc_Cas3_HD_sf"/>
</dbReference>
<evidence type="ECO:0000256" key="1">
    <source>
        <dbReference type="ARBA" id="ARBA00006847"/>
    </source>
</evidence>
<dbReference type="InParanoid" id="C1F2C1"/>
<dbReference type="InterPro" id="IPR027417">
    <property type="entry name" value="P-loop_NTPase"/>
</dbReference>
<sequence length="771" mass="85708">MTYWAHSDANRSPDEEGHRWQPLSEHLAQVAALARELAERATAPASALSTLAYAAGMLHDYGKYQECFQRMLHGGSSRCPHAIYGAIALRCFDEDGCGTDRKWAMPAVCAIAAHHAGLKDFSEHECITDPGNPAFAAEREIAQKLLGAAATDFPEIRSAFSREKSRLEQRSVDMQTRMLLSCLVDADRLNTAGRLLVQQELHSEHRLEQMNIYLDRVADAARKRGTAASVLNVRAQVQQHCSDAAKQSPGVFSLCVPTGGGKTLGAMRFALEHAAHSQGKLRRVIVVIPYLSIIEQNAKIYADVFGPEAVLEHHSGAVTPLMRSERETTSTTCASEEDEISPSVHPRTIETENWDAPVIVTTSVRFFESLFSNRPSDLRRIHNIARSVIILDEVQTIPRRLLAPLLGMLRELAEEWGCSVVLSTATQPAFEARNPRQTYLFPFGSIKPIIPGETSAAMARTLQRVQIDWEIEDRIRWEELATRLAEQRQVLCVVNLRDHAATVFDGLRTRLPSEEQTGLFHLSTRMCAQHRLRVLDEIRHRLGAGLTCRIVSTQLIEAGVDLSVPIAFRALGPLDSIIQVAGRVDREGTASAAAGAPAGKLIVFRPEDERYPGMDYKAAAAITQGVLDEFESLQTDHLRSISDYFQRYYESGGTGGRGEHLADMRQRDNPYFAELADAFEMIESRTATVFVPYGEGASLLRELADTRQLDRDLLRKLQRYTVSLQRYEFEAAKSQGLFEIWSGSDLWTCDAAQYSAEKGLLPQLPAQAFVV</sequence>
<name>C1F2C1_ACIC5</name>
<dbReference type="STRING" id="240015.ACP_0783"/>
<dbReference type="Proteomes" id="UP000002207">
    <property type="component" value="Chromosome"/>
</dbReference>
<dbReference type="InterPro" id="IPR054712">
    <property type="entry name" value="Cas3-like_dom"/>
</dbReference>
<evidence type="ECO:0000256" key="6">
    <source>
        <dbReference type="ARBA" id="ARBA00022801"/>
    </source>
</evidence>
<dbReference type="GO" id="GO:0051607">
    <property type="term" value="P:defense response to virus"/>
    <property type="evidence" value="ECO:0007669"/>
    <property type="project" value="UniProtKB-KW"/>
</dbReference>
<proteinExistence type="inferred from homology"/>
<dbReference type="GO" id="GO:0005524">
    <property type="term" value="F:ATP binding"/>
    <property type="evidence" value="ECO:0007669"/>
    <property type="project" value="UniProtKB-KW"/>
</dbReference>
<dbReference type="Pfam" id="PF00270">
    <property type="entry name" value="DEAD"/>
    <property type="match status" value="1"/>
</dbReference>
<comment type="similarity">
    <text evidence="1">In the N-terminal section; belongs to the CRISPR-associated nuclease Cas3-HD family.</text>
</comment>
<dbReference type="EMBL" id="CP001472">
    <property type="protein sequence ID" value="ACO31905.1"/>
    <property type="molecule type" value="Genomic_DNA"/>
</dbReference>
<keyword evidence="9" id="KW-0051">Antiviral defense</keyword>
<evidence type="ECO:0000256" key="9">
    <source>
        <dbReference type="ARBA" id="ARBA00023118"/>
    </source>
</evidence>
<dbReference type="GO" id="GO:0004518">
    <property type="term" value="F:nuclease activity"/>
    <property type="evidence" value="ECO:0007669"/>
    <property type="project" value="UniProtKB-KW"/>
</dbReference>
<dbReference type="NCBIfam" id="TIGR01596">
    <property type="entry name" value="cas3_HD"/>
    <property type="match status" value="1"/>
</dbReference>
<dbReference type="InterPro" id="IPR014001">
    <property type="entry name" value="Helicase_ATP-bd"/>
</dbReference>
<accession>C1F2C1</accession>
<keyword evidence="6" id="KW-0378">Hydrolase</keyword>
<dbReference type="InterPro" id="IPR011545">
    <property type="entry name" value="DEAD/DEAH_box_helicase_dom"/>
</dbReference>
<protein>
    <submittedName>
        <fullName evidence="12">CRISPR-associated helicase Cas3</fullName>
    </submittedName>
</protein>
<evidence type="ECO:0000256" key="4">
    <source>
        <dbReference type="ARBA" id="ARBA00022723"/>
    </source>
</evidence>
<keyword evidence="13" id="KW-1185">Reference proteome</keyword>
<evidence type="ECO:0000256" key="7">
    <source>
        <dbReference type="ARBA" id="ARBA00022806"/>
    </source>
</evidence>